<dbReference type="Pfam" id="PF01832">
    <property type="entry name" value="Glucosaminidase"/>
    <property type="match status" value="1"/>
</dbReference>
<evidence type="ECO:0000259" key="3">
    <source>
        <dbReference type="Pfam" id="PF08239"/>
    </source>
</evidence>
<accession>A0A398CRN3</accession>
<comment type="caution">
    <text evidence="4">The sequence shown here is derived from an EMBL/GenBank/DDBJ whole genome shotgun (WGS) entry which is preliminary data.</text>
</comment>
<feature type="domain" description="SH3b" evidence="3">
    <location>
        <begin position="124"/>
        <end position="169"/>
    </location>
</feature>
<dbReference type="InterPro" id="IPR003646">
    <property type="entry name" value="SH3-like_bac-type"/>
</dbReference>
<organism evidence="4 5">
    <name type="scientific">Cohnella faecalis</name>
    <dbReference type="NCBI Taxonomy" id="2315694"/>
    <lineage>
        <taxon>Bacteria</taxon>
        <taxon>Bacillati</taxon>
        <taxon>Bacillota</taxon>
        <taxon>Bacilli</taxon>
        <taxon>Bacillales</taxon>
        <taxon>Paenibacillaceae</taxon>
        <taxon>Cohnella</taxon>
    </lineage>
</organism>
<dbReference type="EMBL" id="QXJM01000037">
    <property type="protein sequence ID" value="RIE03448.1"/>
    <property type="molecule type" value="Genomic_DNA"/>
</dbReference>
<dbReference type="Gene3D" id="2.30.30.40">
    <property type="entry name" value="SH3 Domains"/>
    <property type="match status" value="1"/>
</dbReference>
<feature type="compositionally biased region" description="Polar residues" evidence="1">
    <location>
        <begin position="31"/>
        <end position="40"/>
    </location>
</feature>
<protein>
    <recommendedName>
        <fullName evidence="6">SH3b domain-containing protein</fullName>
    </recommendedName>
</protein>
<dbReference type="Pfam" id="PF08239">
    <property type="entry name" value="SH3_3"/>
    <property type="match status" value="1"/>
</dbReference>
<evidence type="ECO:0000313" key="4">
    <source>
        <dbReference type="EMBL" id="RIE03448.1"/>
    </source>
</evidence>
<name>A0A398CRN3_9BACL</name>
<evidence type="ECO:0008006" key="6">
    <source>
        <dbReference type="Google" id="ProtNLM"/>
    </source>
</evidence>
<reference evidence="4 5" key="1">
    <citation type="submission" date="2018-09" db="EMBL/GenBank/DDBJ databases">
        <title>Cohnella cavernae sp. nov., isolated from a karst cave.</title>
        <authorList>
            <person name="Zhu H."/>
        </authorList>
    </citation>
    <scope>NUCLEOTIDE SEQUENCE [LARGE SCALE GENOMIC DNA]</scope>
    <source>
        <strain evidence="4 5">K2E09-144</strain>
    </source>
</reference>
<evidence type="ECO:0000259" key="2">
    <source>
        <dbReference type="Pfam" id="PF01832"/>
    </source>
</evidence>
<dbReference type="Gene3D" id="1.10.530.10">
    <property type="match status" value="1"/>
</dbReference>
<sequence length="340" mass="37306">MRMNLRKTGFLYMLCVIVIFTMGMSFPAQHVVQSPSPTVNEPQAAAQEEPAASDLSSPFKLFIQPYGLATGLLQARYLAVNAAPSVERLPASSPVIQNEPSKQPIVQEPPETMEYTYEVTAYYLNVREKPNSKSKILNVIKHGTAIAVKRTTDNGWLELEGRGYVHADYAVLKNSKTVTAIAKTDEPVVVLDTIEDPKQPTSAVSSDSGLTEEHIATIFKGTALAGHGLEEAILDIEEEYGINAYFTIAVMKLESGNGKSRLAKIKNNLFGLNAIDGAHNKAFSFETKEDSVHTFGRLLSKSYVGKGYTTIEKIAKKYCPSNPKWPGLVISIMKGDYKKL</sequence>
<dbReference type="Proteomes" id="UP000266340">
    <property type="component" value="Unassembled WGS sequence"/>
</dbReference>
<dbReference type="InterPro" id="IPR002901">
    <property type="entry name" value="MGlyc_endo_b_GlcNAc-like_dom"/>
</dbReference>
<feature type="domain" description="Mannosyl-glycoprotein endo-beta-N-acetylglucosamidase-like" evidence="2">
    <location>
        <begin position="232"/>
        <end position="335"/>
    </location>
</feature>
<feature type="compositionally biased region" description="Low complexity" evidence="1">
    <location>
        <begin position="41"/>
        <end position="52"/>
    </location>
</feature>
<dbReference type="RefSeq" id="WP_119149658.1">
    <property type="nucleotide sequence ID" value="NZ_JBHSOV010000005.1"/>
</dbReference>
<feature type="region of interest" description="Disordered" evidence="1">
    <location>
        <begin position="31"/>
        <end position="52"/>
    </location>
</feature>
<evidence type="ECO:0000256" key="1">
    <source>
        <dbReference type="SAM" id="MobiDB-lite"/>
    </source>
</evidence>
<dbReference type="OrthoDB" id="9816557at2"/>
<dbReference type="GO" id="GO:0004040">
    <property type="term" value="F:amidase activity"/>
    <property type="evidence" value="ECO:0007669"/>
    <property type="project" value="InterPro"/>
</dbReference>
<evidence type="ECO:0000313" key="5">
    <source>
        <dbReference type="Proteomes" id="UP000266340"/>
    </source>
</evidence>
<gene>
    <name evidence="4" type="ORF">D3H35_12375</name>
</gene>
<keyword evidence="5" id="KW-1185">Reference proteome</keyword>
<dbReference type="AlphaFoldDB" id="A0A398CRN3"/>
<proteinExistence type="predicted"/>